<reference evidence="1" key="4">
    <citation type="submission" date="2023-08" db="EMBL/GenBank/DDBJ databases">
        <authorList>
            <person name="Sun Q."/>
            <person name="Zhou Y."/>
        </authorList>
    </citation>
    <scope>NUCLEOTIDE SEQUENCE</scope>
    <source>
        <strain evidence="2">CGMCC 1.8884</strain>
        <strain evidence="1">CGMCC 1.8885</strain>
    </source>
</reference>
<protein>
    <submittedName>
        <fullName evidence="1">Uncharacterized protein</fullName>
    </submittedName>
</protein>
<keyword evidence="3" id="KW-1185">Reference proteome</keyword>
<dbReference type="Proteomes" id="UP000652720">
    <property type="component" value="Unassembled WGS sequence"/>
</dbReference>
<dbReference type="Proteomes" id="UP000630135">
    <property type="component" value="Unassembled WGS sequence"/>
</dbReference>
<accession>A0AAV4KBL6</accession>
<evidence type="ECO:0000313" key="2">
    <source>
        <dbReference type="EMBL" id="GGP29953.1"/>
    </source>
</evidence>
<dbReference type="EMBL" id="BMMA01000022">
    <property type="protein sequence ID" value="GGI87006.1"/>
    <property type="molecule type" value="Genomic_DNA"/>
</dbReference>
<gene>
    <name evidence="2" type="ORF">GCM10008021_16040</name>
    <name evidence="1" type="ORF">GCM10010914_21800</name>
</gene>
<dbReference type="AlphaFoldDB" id="A0AAV4KBL6"/>
<reference evidence="2" key="1">
    <citation type="journal article" date="2014" name="Int. J. Syst. Evol. Microbiol.">
        <title>Complete genome of a new Firmicutes species belonging to the dominant human colonic microbiota ('Ruminococcus bicirculans') reveals two chromosomes and a selective capacity to utilize plant glucans.</title>
        <authorList>
            <consortium name="NISC Comparative Sequencing Program"/>
            <person name="Wegmann U."/>
            <person name="Louis P."/>
            <person name="Goesmann A."/>
            <person name="Henrissat B."/>
            <person name="Duncan S.H."/>
            <person name="Flint H.J."/>
        </authorList>
    </citation>
    <scope>NUCLEOTIDE SEQUENCE</scope>
    <source>
        <strain evidence="2">CGMCC 1.8884</strain>
    </source>
</reference>
<reference evidence="3" key="3">
    <citation type="journal article" date="2019" name="Int. J. Syst. Evol. Microbiol.">
        <title>The Global Catalogue of Microorganisms (GCM) 10K type strain sequencing project: providing services to taxonomists for standard genome sequencing and annotation.</title>
        <authorList>
            <consortium name="The Broad Institute Genomics Platform"/>
            <consortium name="The Broad Institute Genome Sequencing Center for Infectious Disease"/>
            <person name="Wu L."/>
            <person name="Ma J."/>
        </authorList>
    </citation>
    <scope>NUCLEOTIDE SEQUENCE [LARGE SCALE GENOMIC DNA]</scope>
    <source>
        <strain evidence="3">CGMCC 1.8884</strain>
    </source>
</reference>
<evidence type="ECO:0000313" key="1">
    <source>
        <dbReference type="EMBL" id="GGI87006.1"/>
    </source>
</evidence>
<name>A0AAV4KBL6_9DEIO</name>
<evidence type="ECO:0000313" key="4">
    <source>
        <dbReference type="Proteomes" id="UP000652720"/>
    </source>
</evidence>
<dbReference type="EMBL" id="BMLZ01000018">
    <property type="protein sequence ID" value="GGP29953.1"/>
    <property type="molecule type" value="Genomic_DNA"/>
</dbReference>
<evidence type="ECO:0000313" key="3">
    <source>
        <dbReference type="Proteomes" id="UP000630135"/>
    </source>
</evidence>
<sequence length="130" mass="14723">MPKASPEHRNYAARHAACERAVMVLEAQGEQDPALIAALRDFVEATRPADKLPNKKYAVATREQRLVSLRRMVIQHPFKSAVYYAERLGIDVAEVNTCLWELELRGDLETFDHPTWAQRVSAPQPLTESP</sequence>
<proteinExistence type="predicted"/>
<comment type="caution">
    <text evidence="1">The sequence shown here is derived from an EMBL/GenBank/DDBJ whole genome shotgun (WGS) entry which is preliminary data.</text>
</comment>
<reference evidence="1" key="2">
    <citation type="journal article" date="2014" name="Int. J. Syst. Evol. Microbiol.">
        <title>Complete genome sequence of Corynebacterium casei LMG S-19264T (=DSM 44701T), isolated from a smear-ripened cheese.</title>
        <authorList>
            <consortium name="US DOE Joint Genome Institute (JGI-PGF)"/>
            <person name="Walter F."/>
            <person name="Albersmeier A."/>
            <person name="Kalinowski J."/>
            <person name="Ruckert C."/>
        </authorList>
    </citation>
    <scope>NUCLEOTIDE SEQUENCE</scope>
    <source>
        <strain evidence="1">CGMCC 1.8885</strain>
    </source>
</reference>
<organism evidence="1 4">
    <name type="scientific">Deinococcus wulumuqiensis</name>
    <dbReference type="NCBI Taxonomy" id="980427"/>
    <lineage>
        <taxon>Bacteria</taxon>
        <taxon>Thermotogati</taxon>
        <taxon>Deinococcota</taxon>
        <taxon>Deinococci</taxon>
        <taxon>Deinococcales</taxon>
        <taxon>Deinococcaceae</taxon>
        <taxon>Deinococcus</taxon>
    </lineage>
</organism>